<feature type="domain" description="Pyrroline-5-carboxylate reductase dimerisation" evidence="1">
    <location>
        <begin position="1"/>
        <end position="41"/>
    </location>
</feature>
<name>A0A800MSZ8_CYTFI</name>
<dbReference type="RefSeq" id="WP_412728993.1">
    <property type="nucleotide sequence ID" value="NZ_JARMFD010000110.1"/>
</dbReference>
<comment type="caution">
    <text evidence="2">The sequence shown here is derived from an EMBL/GenBank/DDBJ whole genome shotgun (WGS) entry which is preliminary data.</text>
</comment>
<dbReference type="GO" id="GO:0004735">
    <property type="term" value="F:pyrroline-5-carboxylate reductase activity"/>
    <property type="evidence" value="ECO:0007669"/>
    <property type="project" value="UniProtKB-EC"/>
</dbReference>
<dbReference type="Proteomes" id="UP000465778">
    <property type="component" value="Unassembled WGS sequence"/>
</dbReference>
<dbReference type="GeneID" id="71769858"/>
<evidence type="ECO:0000313" key="3">
    <source>
        <dbReference type="Proteomes" id="UP000465778"/>
    </source>
</evidence>
<dbReference type="AlphaFoldDB" id="A0A800MSZ8"/>
<dbReference type="Gene3D" id="1.10.3730.10">
    <property type="entry name" value="ProC C-terminal domain-like"/>
    <property type="match status" value="1"/>
</dbReference>
<sequence length="47" mass="5102">MKDEVGTPGGATIEAVAELERKGFRAAVMSAMEQCFEKTKALSRKNN</sequence>
<dbReference type="EC" id="1.5.1.2" evidence="2"/>
<protein>
    <submittedName>
        <fullName evidence="2">Pyrroline-5-carboxylate reductase</fullName>
        <ecNumber evidence="2">1.5.1.2</ecNumber>
    </submittedName>
</protein>
<dbReference type="InterPro" id="IPR029036">
    <property type="entry name" value="P5CR_dimer"/>
</dbReference>
<dbReference type="EMBL" id="VDEM01000079">
    <property type="protein sequence ID" value="KAF0821847.1"/>
    <property type="molecule type" value="Genomic_DNA"/>
</dbReference>
<dbReference type="Pfam" id="PF14748">
    <property type="entry name" value="P5CR_dimer"/>
    <property type="match status" value="1"/>
</dbReference>
<dbReference type="SUPFAM" id="SSF48179">
    <property type="entry name" value="6-phosphogluconate dehydrogenase C-terminal domain-like"/>
    <property type="match status" value="1"/>
</dbReference>
<evidence type="ECO:0000259" key="1">
    <source>
        <dbReference type="Pfam" id="PF14748"/>
    </source>
</evidence>
<dbReference type="InterPro" id="IPR008927">
    <property type="entry name" value="6-PGluconate_DH-like_C_sf"/>
</dbReference>
<reference evidence="2 3" key="1">
    <citation type="journal article" date="2020" name="G3 (Bethesda)">
        <title>Whole Genome Sequencing and Comparative Genomics of Two Nematicidal Bacillus Strains Reveals a Wide Range of Possible Virulence Factors.</title>
        <authorList>
            <person name="Susic N."/>
            <person name="Janezic S."/>
            <person name="Rupnik M."/>
            <person name="Geric Stare B."/>
        </authorList>
    </citation>
    <scope>NUCLEOTIDE SEQUENCE [LARGE SCALE GENOMIC DNA]</scope>
    <source>
        <strain evidence="2 3">I-1582</strain>
    </source>
</reference>
<accession>A0A800MSZ8</accession>
<proteinExistence type="predicted"/>
<organism evidence="2 3">
    <name type="scientific">Cytobacillus firmus</name>
    <name type="common">Bacillus firmus</name>
    <dbReference type="NCBI Taxonomy" id="1399"/>
    <lineage>
        <taxon>Bacteria</taxon>
        <taxon>Bacillati</taxon>
        <taxon>Bacillota</taxon>
        <taxon>Bacilli</taxon>
        <taxon>Bacillales</taxon>
        <taxon>Bacillaceae</taxon>
        <taxon>Cytobacillus</taxon>
    </lineage>
</organism>
<gene>
    <name evidence="2" type="ORF">KIS1582_4377</name>
</gene>
<evidence type="ECO:0000313" key="2">
    <source>
        <dbReference type="EMBL" id="KAF0821847.1"/>
    </source>
</evidence>
<keyword evidence="2" id="KW-0560">Oxidoreductase</keyword>